<accession>A0A7Y0ASN9</accession>
<dbReference type="Pfam" id="PF07007">
    <property type="entry name" value="LprI"/>
    <property type="match status" value="1"/>
</dbReference>
<comment type="caution">
    <text evidence="3">The sequence shown here is derived from an EMBL/GenBank/DDBJ whole genome shotgun (WGS) entry which is preliminary data.</text>
</comment>
<gene>
    <name evidence="3" type="ORF">HHL25_01490</name>
</gene>
<keyword evidence="1" id="KW-0732">Signal</keyword>
<reference evidence="3 4" key="1">
    <citation type="submission" date="2020-04" db="EMBL/GenBank/DDBJ databases">
        <title>Rhizobium sp. S-51 isolated from soil.</title>
        <authorList>
            <person name="Dahal R.H."/>
        </authorList>
    </citation>
    <scope>NUCLEOTIDE SEQUENCE [LARGE SCALE GENOMIC DNA]</scope>
    <source>
        <strain evidence="3 4">S-51</strain>
    </source>
</reference>
<dbReference type="AlphaFoldDB" id="A0A7Y0ASN9"/>
<evidence type="ECO:0000256" key="1">
    <source>
        <dbReference type="SAM" id="SignalP"/>
    </source>
</evidence>
<dbReference type="EMBL" id="JABBGK010000001">
    <property type="protein sequence ID" value="NML72789.1"/>
    <property type="molecule type" value="Genomic_DNA"/>
</dbReference>
<evidence type="ECO:0000313" key="3">
    <source>
        <dbReference type="EMBL" id="NML72789.1"/>
    </source>
</evidence>
<dbReference type="RefSeq" id="WP_169586572.1">
    <property type="nucleotide sequence ID" value="NZ_JABBGK010000001.1"/>
</dbReference>
<evidence type="ECO:0000259" key="2">
    <source>
        <dbReference type="Pfam" id="PF07007"/>
    </source>
</evidence>
<dbReference type="InterPro" id="IPR009739">
    <property type="entry name" value="LprI-like_N"/>
</dbReference>
<evidence type="ECO:0000313" key="4">
    <source>
        <dbReference type="Proteomes" id="UP000541470"/>
    </source>
</evidence>
<organism evidence="3 4">
    <name type="scientific">Rhizobium terricola</name>
    <dbReference type="NCBI Taxonomy" id="2728849"/>
    <lineage>
        <taxon>Bacteria</taxon>
        <taxon>Pseudomonadati</taxon>
        <taxon>Pseudomonadota</taxon>
        <taxon>Alphaproteobacteria</taxon>
        <taxon>Hyphomicrobiales</taxon>
        <taxon>Rhizobiaceae</taxon>
        <taxon>Rhizobium/Agrobacterium group</taxon>
        <taxon>Rhizobium</taxon>
    </lineage>
</organism>
<dbReference type="Gene3D" id="1.20.1270.180">
    <property type="match status" value="1"/>
</dbReference>
<sequence length="141" mass="15545">MRLPATSIAAIAFLTLVAVPPAFAEDEPDVDCKNPMTQYDMNVCSDRDYKEADKALNAQWAALKPIVKEWDESLKSLGMIASAEASLLKSQRAWIDYRDGQCDTEEASVQGGTMAPTIYSSCMAELTRKRTEELKSLAEGF</sequence>
<name>A0A7Y0ASN9_9HYPH</name>
<keyword evidence="4" id="KW-1185">Reference proteome</keyword>
<proteinExistence type="predicted"/>
<feature type="chain" id="PRO_5030797002" evidence="1">
    <location>
        <begin position="25"/>
        <end position="141"/>
    </location>
</feature>
<dbReference type="Proteomes" id="UP000541470">
    <property type="component" value="Unassembled WGS sequence"/>
</dbReference>
<dbReference type="PANTHER" id="PTHR39176:SF1">
    <property type="entry name" value="PERIPLASMIC PROTEIN"/>
    <property type="match status" value="1"/>
</dbReference>
<protein>
    <submittedName>
        <fullName evidence="3">DUF1311 domain-containing protein</fullName>
    </submittedName>
</protein>
<feature type="domain" description="Lysozyme inhibitor LprI-like N-terminal" evidence="2">
    <location>
        <begin position="32"/>
        <end position="134"/>
    </location>
</feature>
<dbReference type="PANTHER" id="PTHR39176">
    <property type="entry name" value="PERIPLASMIC PROTEIN-RELATED"/>
    <property type="match status" value="1"/>
</dbReference>
<feature type="signal peptide" evidence="1">
    <location>
        <begin position="1"/>
        <end position="24"/>
    </location>
</feature>